<evidence type="ECO:0000313" key="4">
    <source>
        <dbReference type="EMBL" id="MBE7699857.1"/>
    </source>
</evidence>
<organism evidence="4 5">
    <name type="scientific">Oerskovia douganii</name>
    <dbReference type="NCBI Taxonomy" id="2762210"/>
    <lineage>
        <taxon>Bacteria</taxon>
        <taxon>Bacillati</taxon>
        <taxon>Actinomycetota</taxon>
        <taxon>Actinomycetes</taxon>
        <taxon>Micrococcales</taxon>
        <taxon>Cellulomonadaceae</taxon>
        <taxon>Oerskovia</taxon>
    </lineage>
</organism>
<accession>A0A9D5UFA8</accession>
<keyword evidence="5" id="KW-1185">Reference proteome</keyword>
<keyword evidence="2" id="KW-0472">Membrane</keyword>
<evidence type="ECO:0000256" key="2">
    <source>
        <dbReference type="ARBA" id="ARBA00023136"/>
    </source>
</evidence>
<dbReference type="PANTHER" id="PTHR46825">
    <property type="entry name" value="D-ALANYL-D-ALANINE-CARBOXYPEPTIDASE/ENDOPEPTIDASE AMPH"/>
    <property type="match status" value="1"/>
</dbReference>
<feature type="domain" description="Beta-lactamase-related" evidence="3">
    <location>
        <begin position="12"/>
        <end position="378"/>
    </location>
</feature>
<dbReference type="InterPro" id="IPR001466">
    <property type="entry name" value="Beta-lactam-related"/>
</dbReference>
<dbReference type="GO" id="GO:0016020">
    <property type="term" value="C:membrane"/>
    <property type="evidence" value="ECO:0007669"/>
    <property type="project" value="UniProtKB-SubCell"/>
</dbReference>
<comment type="subcellular location">
    <subcellularLocation>
        <location evidence="1">Membrane</location>
    </subcellularLocation>
</comment>
<comment type="caution">
    <text evidence="4">The sequence shown here is derived from an EMBL/GenBank/DDBJ whole genome shotgun (WGS) entry which is preliminary data.</text>
</comment>
<dbReference type="Proteomes" id="UP000822993">
    <property type="component" value="Unassembled WGS sequence"/>
</dbReference>
<proteinExistence type="predicted"/>
<reference evidence="4 5" key="1">
    <citation type="submission" date="2020-08" db="EMBL/GenBank/DDBJ databases">
        <title>A Genomic Blueprint of the Chicken Gut Microbiome.</title>
        <authorList>
            <person name="Gilroy R."/>
            <person name="Ravi A."/>
            <person name="Getino M."/>
            <person name="Pursley I."/>
            <person name="Horton D.L."/>
            <person name="Alikhan N.-F."/>
            <person name="Baker D."/>
            <person name="Gharbi K."/>
            <person name="Hall N."/>
            <person name="Watson M."/>
            <person name="Adriaenssens E.M."/>
            <person name="Foster-Nyarko E."/>
            <person name="Jarju S."/>
            <person name="Secka A."/>
            <person name="Antonio M."/>
            <person name="Oren A."/>
            <person name="Chaudhuri R."/>
            <person name="La Ragione R.M."/>
            <person name="Hildebrand F."/>
            <person name="Pallen M.J."/>
        </authorList>
    </citation>
    <scope>NUCLEOTIDE SEQUENCE [LARGE SCALE GENOMIC DNA]</scope>
    <source>
        <strain evidence="4 5">Sa1BUA8</strain>
    </source>
</reference>
<gene>
    <name evidence="4" type="ORF">H9623_05970</name>
</gene>
<dbReference type="EMBL" id="JACSPN010000005">
    <property type="protein sequence ID" value="MBE7699857.1"/>
    <property type="molecule type" value="Genomic_DNA"/>
</dbReference>
<protein>
    <submittedName>
        <fullName evidence="4">Beta-lactamase family protein</fullName>
    </submittedName>
</protein>
<evidence type="ECO:0000259" key="3">
    <source>
        <dbReference type="Pfam" id="PF00144"/>
    </source>
</evidence>
<dbReference type="Gene3D" id="3.40.710.10">
    <property type="entry name" value="DD-peptidase/beta-lactamase superfamily"/>
    <property type="match status" value="1"/>
</dbReference>
<name>A0A9D5UFA8_9CELL</name>
<dbReference type="RefSeq" id="WP_193719141.1">
    <property type="nucleotide sequence ID" value="NZ_JACSPN010000005.1"/>
</dbReference>
<dbReference type="InterPro" id="IPR012338">
    <property type="entry name" value="Beta-lactam/transpept-like"/>
</dbReference>
<dbReference type="SUPFAM" id="SSF56601">
    <property type="entry name" value="beta-lactamase/transpeptidase-like"/>
    <property type="match status" value="1"/>
</dbReference>
<dbReference type="Pfam" id="PF00144">
    <property type="entry name" value="Beta-lactamase"/>
    <property type="match status" value="1"/>
</dbReference>
<evidence type="ECO:0000313" key="5">
    <source>
        <dbReference type="Proteomes" id="UP000822993"/>
    </source>
</evidence>
<dbReference type="AlphaFoldDB" id="A0A9D5UFA8"/>
<sequence>MTPAAEAFAALDDHLRQAAARDELSGVVLVSQDGGTLFEGAYGVASRRWGVPVKASTRFDVASVTKLFTSVAVLQQVAAGTLDLDASIHDHVDLDGTRIPREVTLRHLLSHTSGIADDADEEAGESYEALWVEKPSYAVTQTADFLPQFVHKTPTFPVGEGCRYCNVGYVLAGLALEHATGLTYRDYVREHVFARAGMTSSGFFDMREAVPDVAEGWEPVRADASAVPAEATPDGAARPGERGAPGIVGWRQNIYSYPPIGSPDGGAHTTAADLVRFLDAVRAGELLPPDLTSAFLTPQALHHEIEGAGPGEAAAVHFAFGLEIEVTADGSVRSLSKDGINTGSSAIVRHYPGRDGGPGTTVAVVCNSEDGAWDPIKRLDALITGA</sequence>
<evidence type="ECO:0000256" key="1">
    <source>
        <dbReference type="ARBA" id="ARBA00004370"/>
    </source>
</evidence>
<dbReference type="PANTHER" id="PTHR46825:SF11">
    <property type="entry name" value="PENICILLIN-BINDING PROTEIN 4"/>
    <property type="match status" value="1"/>
</dbReference>
<dbReference type="InterPro" id="IPR050491">
    <property type="entry name" value="AmpC-like"/>
</dbReference>